<comment type="caution">
    <text evidence="9">The sequence shown here is derived from an EMBL/GenBank/DDBJ whole genome shotgun (WGS) entry which is preliminary data.</text>
</comment>
<keyword evidence="6" id="KW-0809">Transit peptide</keyword>
<evidence type="ECO:0000256" key="1">
    <source>
        <dbReference type="ARBA" id="ARBA00004229"/>
    </source>
</evidence>
<name>A0A8T0IZS3_CERPU</name>
<evidence type="ECO:0000256" key="2">
    <source>
        <dbReference type="ARBA" id="ARBA00007982"/>
    </source>
</evidence>
<evidence type="ECO:0000256" key="6">
    <source>
        <dbReference type="ARBA" id="ARBA00022946"/>
    </source>
</evidence>
<evidence type="ECO:0000256" key="7">
    <source>
        <dbReference type="ARBA" id="ARBA00023235"/>
    </source>
</evidence>
<dbReference type="InterPro" id="IPR009410">
    <property type="entry name" value="Allene_ox_cyc"/>
</dbReference>
<dbReference type="GO" id="GO:0009695">
    <property type="term" value="P:jasmonic acid biosynthetic process"/>
    <property type="evidence" value="ECO:0007669"/>
    <property type="project" value="InterPro"/>
</dbReference>
<evidence type="ECO:0000256" key="4">
    <source>
        <dbReference type="ARBA" id="ARBA00022528"/>
    </source>
</evidence>
<protein>
    <recommendedName>
        <fullName evidence="3">allene-oxide cyclase</fullName>
        <ecNumber evidence="3">5.3.99.6</ecNumber>
    </recommendedName>
</protein>
<evidence type="ECO:0000313" key="10">
    <source>
        <dbReference type="Proteomes" id="UP000822688"/>
    </source>
</evidence>
<dbReference type="EC" id="5.3.99.6" evidence="3"/>
<keyword evidence="4" id="KW-0150">Chloroplast</keyword>
<dbReference type="AlphaFoldDB" id="A0A8T0IZS3"/>
<dbReference type="EMBL" id="CM026421">
    <property type="protein sequence ID" value="KAG0589224.1"/>
    <property type="molecule type" value="Genomic_DNA"/>
</dbReference>
<keyword evidence="5" id="KW-0934">Plastid</keyword>
<comment type="subcellular location">
    <subcellularLocation>
        <location evidence="1">Plastid</location>
        <location evidence="1">Chloroplast</location>
    </subcellularLocation>
</comment>
<dbReference type="Pfam" id="PF06351">
    <property type="entry name" value="Allene_ox_cyc"/>
    <property type="match status" value="1"/>
</dbReference>
<sequence>MRLMSVTKEVLVFCRWVGRRIQLQANMLPALGTLCRSATRLGLDSVFLTSFQHFYSKQIAPILQALYDGSLQTRLGITSGLCTVVSYDADKKSTRFEALYSFYFGDYGHISVQGPYITTQDTYLAITGGSGVFVGCYGQVKLQQLVFPFKLFYTFYLQGIKKLPEALCAEAVPPSPSVQPSQEAKDCKNVVPNFPN</sequence>
<evidence type="ECO:0000256" key="3">
    <source>
        <dbReference type="ARBA" id="ARBA00012209"/>
    </source>
</evidence>
<comment type="similarity">
    <text evidence="2">Belongs to the allene oxide cyclase family.</text>
</comment>
<keyword evidence="10" id="KW-1185">Reference proteome</keyword>
<evidence type="ECO:0000256" key="5">
    <source>
        <dbReference type="ARBA" id="ARBA00022640"/>
    </source>
</evidence>
<evidence type="ECO:0000313" key="9">
    <source>
        <dbReference type="EMBL" id="KAG0589224.1"/>
    </source>
</evidence>
<dbReference type="SUPFAM" id="SSF141493">
    <property type="entry name" value="Allene oxide cyclase-like"/>
    <property type="match status" value="1"/>
</dbReference>
<evidence type="ECO:0000256" key="8">
    <source>
        <dbReference type="ARBA" id="ARBA00049891"/>
    </source>
</evidence>
<keyword evidence="7" id="KW-0413">Isomerase</keyword>
<dbReference type="Gene3D" id="2.40.480.10">
    <property type="entry name" value="Allene oxide cyclase-like"/>
    <property type="match status" value="1"/>
</dbReference>
<accession>A0A8T0IZS3</accession>
<reference evidence="9" key="1">
    <citation type="submission" date="2020-06" db="EMBL/GenBank/DDBJ databases">
        <title>WGS assembly of Ceratodon purpureus strain R40.</title>
        <authorList>
            <person name="Carey S.B."/>
            <person name="Jenkins J."/>
            <person name="Shu S."/>
            <person name="Lovell J.T."/>
            <person name="Sreedasyam A."/>
            <person name="Maumus F."/>
            <person name="Tiley G.P."/>
            <person name="Fernandez-Pozo N."/>
            <person name="Barry K."/>
            <person name="Chen C."/>
            <person name="Wang M."/>
            <person name="Lipzen A."/>
            <person name="Daum C."/>
            <person name="Saski C.A."/>
            <person name="Payton A.C."/>
            <person name="Mcbreen J.C."/>
            <person name="Conrad R.E."/>
            <person name="Kollar L.M."/>
            <person name="Olsson S."/>
            <person name="Huttunen S."/>
            <person name="Landis J.B."/>
            <person name="Wickett N.J."/>
            <person name="Johnson M.G."/>
            <person name="Rensing S.A."/>
            <person name="Grimwood J."/>
            <person name="Schmutz J."/>
            <person name="Mcdaniel S.F."/>
        </authorList>
    </citation>
    <scope>NUCLEOTIDE SEQUENCE</scope>
    <source>
        <strain evidence="9">R40</strain>
    </source>
</reference>
<dbReference type="GO" id="GO:0009507">
    <property type="term" value="C:chloroplast"/>
    <property type="evidence" value="ECO:0007669"/>
    <property type="project" value="UniProtKB-SubCell"/>
</dbReference>
<gene>
    <name evidence="9" type="ORF">KC19_1G005700</name>
</gene>
<dbReference type="Proteomes" id="UP000822688">
    <property type="component" value="Chromosome 1"/>
</dbReference>
<dbReference type="InterPro" id="IPR034871">
    <property type="entry name" value="Allene_oxi_cyc_sf"/>
</dbReference>
<dbReference type="InterPro" id="IPR044859">
    <property type="entry name" value="Allene_oxi_cyc_Dirigent"/>
</dbReference>
<proteinExistence type="inferred from homology"/>
<organism evidence="9 10">
    <name type="scientific">Ceratodon purpureus</name>
    <name type="common">Fire moss</name>
    <name type="synonym">Dicranum purpureum</name>
    <dbReference type="NCBI Taxonomy" id="3225"/>
    <lineage>
        <taxon>Eukaryota</taxon>
        <taxon>Viridiplantae</taxon>
        <taxon>Streptophyta</taxon>
        <taxon>Embryophyta</taxon>
        <taxon>Bryophyta</taxon>
        <taxon>Bryophytina</taxon>
        <taxon>Bryopsida</taxon>
        <taxon>Dicranidae</taxon>
        <taxon>Pseudoditrichales</taxon>
        <taxon>Ditrichaceae</taxon>
        <taxon>Ceratodon</taxon>
    </lineage>
</organism>
<dbReference type="GO" id="GO:0046423">
    <property type="term" value="F:allene-oxide cyclase activity"/>
    <property type="evidence" value="ECO:0007669"/>
    <property type="project" value="UniProtKB-EC"/>
</dbReference>
<dbReference type="PANTHER" id="PTHR31843:SF11">
    <property type="entry name" value="ALLENE OXIDE CYCLASE 4, CHLOROPLASTIC"/>
    <property type="match status" value="1"/>
</dbReference>
<comment type="catalytic activity">
    <reaction evidence="8">
        <text>(9Z,13S,15Z)-12,13-epoxyoctadeca-9,11,15-trienoate = (9S,13S,15Z)-12-oxophyto-10,15-dienoate</text>
        <dbReference type="Rhea" id="RHEA:22592"/>
        <dbReference type="ChEBI" id="CHEBI:36438"/>
        <dbReference type="ChEBI" id="CHEBI:57411"/>
        <dbReference type="EC" id="5.3.99.6"/>
    </reaction>
</comment>
<dbReference type="PANTHER" id="PTHR31843">
    <property type="entry name" value="ALLENE OXIDE CYCLASE 4, CHLOROPLASTIC"/>
    <property type="match status" value="1"/>
</dbReference>